<accession>A0A1Z3NDH2</accession>
<dbReference type="Pfam" id="PF13408">
    <property type="entry name" value="Zn_ribbon_recom"/>
    <property type="match status" value="1"/>
</dbReference>
<reference evidence="2 3" key="1">
    <citation type="submission" date="2017-04" db="EMBL/GenBank/DDBJ databases">
        <title>Whole genome sequence of Bdellovibrio bacteriovorus strain SSB218315.</title>
        <authorList>
            <person name="Oyedara O."/>
            <person name="Rodriguez-Perez M.A."/>
        </authorList>
    </citation>
    <scope>NUCLEOTIDE SEQUENCE [LARGE SCALE GENOMIC DNA]</scope>
    <source>
        <strain evidence="2 3">SSB218315</strain>
    </source>
</reference>
<dbReference type="InterPro" id="IPR025827">
    <property type="entry name" value="Zn_ribbon_recom_dom"/>
</dbReference>
<sequence>MGYVKKPHQTKRLLTYRGTVTCAHCGCSITGEVKKGRYTYYRCTNGKLICDNVVYLREAELDEGFKNALRRIKIPREIIEWTENELKQSSAAQFKESQAQLSLLKKRFREIEGRLSLAYDHYLDGKITSDMWELKSKQWQDEKASLQNQLTTLELQDQGEQKNVLPLMDLASKASTLFDSMTSDEKREMLGLVLSNPQIKNGSLQYDFRFPFSYFVGIGHLEKWRGGRDSNPRPSA</sequence>
<evidence type="ECO:0000259" key="1">
    <source>
        <dbReference type="Pfam" id="PF13408"/>
    </source>
</evidence>
<dbReference type="Proteomes" id="UP000197003">
    <property type="component" value="Chromosome"/>
</dbReference>
<dbReference type="AlphaFoldDB" id="A0A1Z3NDH2"/>
<gene>
    <name evidence="2" type="ORF">B9G79_12080</name>
</gene>
<evidence type="ECO:0000313" key="3">
    <source>
        <dbReference type="Proteomes" id="UP000197003"/>
    </source>
</evidence>
<dbReference type="EMBL" id="CP020946">
    <property type="protein sequence ID" value="ASD65506.1"/>
    <property type="molecule type" value="Genomic_DNA"/>
</dbReference>
<evidence type="ECO:0000313" key="2">
    <source>
        <dbReference type="EMBL" id="ASD65506.1"/>
    </source>
</evidence>
<feature type="domain" description="Recombinase zinc beta ribbon" evidence="1">
    <location>
        <begin position="17"/>
        <end position="70"/>
    </location>
</feature>
<organism evidence="2 3">
    <name type="scientific">Bdellovibrio bacteriovorus</name>
    <dbReference type="NCBI Taxonomy" id="959"/>
    <lineage>
        <taxon>Bacteria</taxon>
        <taxon>Pseudomonadati</taxon>
        <taxon>Bdellovibrionota</taxon>
        <taxon>Bdellovibrionia</taxon>
        <taxon>Bdellovibrionales</taxon>
        <taxon>Pseudobdellovibrionaceae</taxon>
        <taxon>Bdellovibrio</taxon>
    </lineage>
</organism>
<protein>
    <recommendedName>
        <fullName evidence="1">Recombinase zinc beta ribbon domain-containing protein</fullName>
    </recommendedName>
</protein>
<dbReference type="OrthoDB" id="7277848at2"/>
<proteinExistence type="predicted"/>
<name>A0A1Z3NDH2_BDEBC</name>